<keyword evidence="5" id="KW-0812">Transmembrane</keyword>
<evidence type="ECO:0000256" key="3">
    <source>
        <dbReference type="ARBA" id="ARBA00023125"/>
    </source>
</evidence>
<evidence type="ECO:0000313" key="7">
    <source>
        <dbReference type="EMBL" id="NNU61697.1"/>
    </source>
</evidence>
<keyword evidence="3" id="KW-0238">DNA-binding</keyword>
<evidence type="ECO:0000256" key="4">
    <source>
        <dbReference type="ARBA" id="ARBA00023163"/>
    </source>
</evidence>
<dbReference type="GO" id="GO:0006351">
    <property type="term" value="P:DNA-templated transcription"/>
    <property type="evidence" value="ECO:0007669"/>
    <property type="project" value="TreeGrafter"/>
</dbReference>
<gene>
    <name evidence="7" type="ORF">HKX02_15795</name>
</gene>
<dbReference type="InterPro" id="IPR058163">
    <property type="entry name" value="LysR-type_TF_proteobact-type"/>
</dbReference>
<evidence type="ECO:0000256" key="5">
    <source>
        <dbReference type="SAM" id="Phobius"/>
    </source>
</evidence>
<dbReference type="EMBL" id="JABFCY010000010">
    <property type="protein sequence ID" value="NNU61697.1"/>
    <property type="molecule type" value="Genomic_DNA"/>
</dbReference>
<dbReference type="InterPro" id="IPR005119">
    <property type="entry name" value="LysR_subst-bd"/>
</dbReference>
<dbReference type="FunFam" id="3.40.190.10:FF:000017">
    <property type="entry name" value="Glycine cleavage system transcriptional activator"/>
    <property type="match status" value="1"/>
</dbReference>
<dbReference type="AlphaFoldDB" id="A0A849KPY2"/>
<dbReference type="GO" id="GO:0043565">
    <property type="term" value="F:sequence-specific DNA binding"/>
    <property type="evidence" value="ECO:0007669"/>
    <property type="project" value="TreeGrafter"/>
</dbReference>
<evidence type="ECO:0000256" key="2">
    <source>
        <dbReference type="ARBA" id="ARBA00023015"/>
    </source>
</evidence>
<keyword evidence="5" id="KW-1133">Transmembrane helix</keyword>
<dbReference type="PANTHER" id="PTHR30537:SF26">
    <property type="entry name" value="GLYCINE CLEAVAGE SYSTEM TRANSCRIPTIONAL ACTIVATOR"/>
    <property type="match status" value="1"/>
</dbReference>
<comment type="caution">
    <text evidence="7">The sequence shown here is derived from an EMBL/GenBank/DDBJ whole genome shotgun (WGS) entry which is preliminary data.</text>
</comment>
<proteinExistence type="inferred from homology"/>
<evidence type="ECO:0000313" key="8">
    <source>
        <dbReference type="Proteomes" id="UP000574931"/>
    </source>
</evidence>
<dbReference type="SUPFAM" id="SSF53850">
    <property type="entry name" value="Periplasmic binding protein-like II"/>
    <property type="match status" value="1"/>
</dbReference>
<dbReference type="CDD" id="cd08481">
    <property type="entry name" value="PBP2_GcdR_like"/>
    <property type="match status" value="1"/>
</dbReference>
<evidence type="ECO:0000256" key="1">
    <source>
        <dbReference type="ARBA" id="ARBA00009437"/>
    </source>
</evidence>
<accession>A0A849KPY2</accession>
<keyword evidence="4" id="KW-0804">Transcription</keyword>
<dbReference type="Gene3D" id="1.10.10.10">
    <property type="entry name" value="Winged helix-like DNA-binding domain superfamily/Winged helix DNA-binding domain"/>
    <property type="match status" value="1"/>
</dbReference>
<evidence type="ECO:0000259" key="6">
    <source>
        <dbReference type="PROSITE" id="PS50931"/>
    </source>
</evidence>
<keyword evidence="2" id="KW-0805">Transcription regulation</keyword>
<dbReference type="FunFam" id="1.10.10.10:FF:000001">
    <property type="entry name" value="LysR family transcriptional regulator"/>
    <property type="match status" value="1"/>
</dbReference>
<feature type="domain" description="HTH lysR-type" evidence="6">
    <location>
        <begin position="9"/>
        <end position="66"/>
    </location>
</feature>
<name>A0A849KPY2_9HYPH</name>
<dbReference type="PANTHER" id="PTHR30537">
    <property type="entry name" value="HTH-TYPE TRANSCRIPTIONAL REGULATOR"/>
    <property type="match status" value="1"/>
</dbReference>
<dbReference type="InterPro" id="IPR036388">
    <property type="entry name" value="WH-like_DNA-bd_sf"/>
</dbReference>
<dbReference type="Gene3D" id="3.40.190.10">
    <property type="entry name" value="Periplasmic binding protein-like II"/>
    <property type="match status" value="2"/>
</dbReference>
<organism evidence="7 8">
    <name type="scientific">Ochrobactrum soli</name>
    <dbReference type="NCBI Taxonomy" id="2448455"/>
    <lineage>
        <taxon>Bacteria</taxon>
        <taxon>Pseudomonadati</taxon>
        <taxon>Pseudomonadota</taxon>
        <taxon>Alphaproteobacteria</taxon>
        <taxon>Hyphomicrobiales</taxon>
        <taxon>Brucellaceae</taxon>
        <taxon>Brucella/Ochrobactrum group</taxon>
        <taxon>Ochrobactrum</taxon>
    </lineage>
</organism>
<feature type="transmembrane region" description="Helical" evidence="5">
    <location>
        <begin position="227"/>
        <end position="248"/>
    </location>
</feature>
<protein>
    <submittedName>
        <fullName evidence="7">LysR family transcriptional regulator</fullName>
    </submittedName>
</protein>
<dbReference type="GO" id="GO:0003700">
    <property type="term" value="F:DNA-binding transcription factor activity"/>
    <property type="evidence" value="ECO:0007669"/>
    <property type="project" value="InterPro"/>
</dbReference>
<dbReference type="InterPro" id="IPR036390">
    <property type="entry name" value="WH_DNA-bd_sf"/>
</dbReference>
<keyword evidence="5" id="KW-0472">Membrane</keyword>
<keyword evidence="8" id="KW-1185">Reference proteome</keyword>
<dbReference type="Pfam" id="PF00126">
    <property type="entry name" value="HTH_1"/>
    <property type="match status" value="1"/>
</dbReference>
<dbReference type="SUPFAM" id="SSF46785">
    <property type="entry name" value="Winged helix' DNA-binding domain"/>
    <property type="match status" value="1"/>
</dbReference>
<dbReference type="PROSITE" id="PS50931">
    <property type="entry name" value="HTH_LYSR"/>
    <property type="match status" value="1"/>
</dbReference>
<dbReference type="PRINTS" id="PR00039">
    <property type="entry name" value="HTHLYSR"/>
</dbReference>
<reference evidence="7 8" key="1">
    <citation type="submission" date="2020-05" db="EMBL/GenBank/DDBJ databases">
        <title>Draft Genome Sequence of Ochrobactrum soli Isolated from Stable Fly Gut.</title>
        <authorList>
            <person name="Pileggi M.T."/>
            <person name="Vazhakkala L.J."/>
            <person name="Wong C.N."/>
        </authorList>
    </citation>
    <scope>NUCLEOTIDE SEQUENCE [LARGE SCALE GENOMIC DNA]</scope>
    <source>
        <strain evidence="7 8">MTP-C0764</strain>
    </source>
</reference>
<dbReference type="Proteomes" id="UP000574931">
    <property type="component" value="Unassembled WGS sequence"/>
</dbReference>
<dbReference type="Pfam" id="PF03466">
    <property type="entry name" value="LysR_substrate"/>
    <property type="match status" value="1"/>
</dbReference>
<comment type="similarity">
    <text evidence="1">Belongs to the LysR transcriptional regulatory family.</text>
</comment>
<dbReference type="RefSeq" id="WP_121536588.1">
    <property type="nucleotide sequence ID" value="NZ_JABFCY010000010.1"/>
</dbReference>
<dbReference type="InterPro" id="IPR000847">
    <property type="entry name" value="LysR_HTH_N"/>
</dbReference>
<sequence>MKLSRRLIPDIATLQAFECAARHGSFTQAANELNLTQSAVSRQIKDLESQLGVLLFERIRQRILLSDAGRKFLPEVRRLLNQTEDTMLRAMASAQSTSSFSVATLPTFGSRWLMPRIPDFVEKHPGIAINVASRSGVFDFEEEPHDLAIHYGQPVWAHATCSFLCSEVIVPVASPRLLETRHPSAPEELESEPLLHLATRPKMWAQWFESCGVEGQSAYRGHRFDQFSMVIGAALAGLGFALLPLYLIEQELRDGELVLLFEKPMRTENDYYLVVPEGKLENPLTQIFCQWIAGQVGNTDYSALVHSKPE</sequence>